<dbReference type="PROSITE" id="PS00138">
    <property type="entry name" value="SUBTILASE_SER"/>
    <property type="match status" value="1"/>
</dbReference>
<dbReference type="Gene3D" id="3.40.50.200">
    <property type="entry name" value="Peptidase S8/S53 domain"/>
    <property type="match status" value="1"/>
</dbReference>
<dbReference type="Gene3D" id="3.50.30.30">
    <property type="match status" value="1"/>
</dbReference>
<keyword evidence="3" id="KW-0732">Signal</keyword>
<dbReference type="GO" id="GO:0004252">
    <property type="term" value="F:serine-type endopeptidase activity"/>
    <property type="evidence" value="ECO:0007669"/>
    <property type="project" value="InterPro"/>
</dbReference>
<dbReference type="KEGG" id="dosa:Os04g0120300"/>
<dbReference type="GO" id="GO:0006508">
    <property type="term" value="P:proteolysis"/>
    <property type="evidence" value="ECO:0007669"/>
    <property type="project" value="UniProtKB-KW"/>
</dbReference>
<dbReference type="InterPro" id="IPR000209">
    <property type="entry name" value="Peptidase_S8/S53_dom"/>
</dbReference>
<evidence type="ECO:0000256" key="5">
    <source>
        <dbReference type="ARBA" id="ARBA00022825"/>
    </source>
</evidence>
<dbReference type="InterPro" id="IPR034197">
    <property type="entry name" value="Peptidases_S8_3"/>
</dbReference>
<feature type="domain" description="Subtilisin-like protease fibronectin type-III" evidence="8">
    <location>
        <begin position="492"/>
        <end position="589"/>
    </location>
</feature>
<dbReference type="HOGENOM" id="CLU_000625_4_2_1"/>
<dbReference type="InterPro" id="IPR045051">
    <property type="entry name" value="SBT"/>
</dbReference>
<evidence type="ECO:0000313" key="10">
    <source>
        <dbReference type="Proteomes" id="UP000000763"/>
    </source>
</evidence>
<comment type="caution">
    <text evidence="6">Lacks conserved residue(s) required for the propagation of feature annotation.</text>
</comment>
<accession>C7J1I9</accession>
<keyword evidence="5" id="KW-0720">Serine protease</keyword>
<sequence>MICITPESPSFADDGYGPPPSKWKGVCQVGPSFKAKSCNRKLIGARWYIDDDTLRSMSKDEILSPRDVVGHGTHTASTAGGNIIHNASILGLAAGTVRGGAPRARVAMYKTCWNGVGCSAAGQLKAIDDAIHDGVDILSLSLGGPFEDPGTLHVVAKGIPVVYSAGNDGPIAQTVENSSPWLLTVAAATMDRSFPVVITLGNNDKFVAQSFAISGKTSSQFGEIQFYEREDAENIHNTVKGKIVFCFFGTKFDSERDYYNITKATSEKGGIGVILPKYNTDTLLGDTLLTLPIPLVAVDYEITYRIYQYIKENDGTPKVKISLTQTTIGKVSAPKVAAFSSRGPSYIYPGVLKPDIAAPGVTVLAAAPKAFMDAGIPYRFDSGTSMSCPHVSGIIAVLKSLHPQWSPAALKSAIMTTALTYDNNGMPIQANGKVPKIADPFDYGAGVVNPNMAADPGLIYDIEPSDYFKFFNCMGGLGSADNCTTVKGSLADLNLPSIAIPNLRTFQATTRTVTNVGQANARYKAFLYTPAGVEMTVDPPVLVFSKEKKVQSFKVTIKATGRPIQGDYSFGSLVWHDGGIHWVRIPIAVRITDIDAPRVSVIATAQTSYDNATTYDNNRMPVRNIPKVADPFDYGAGFINPNMAADLGLIYDIAASNYLKFFNCIGGLATGDNCTTAKRSLADLNLPSIAIPNLKTF</sequence>
<organism evidence="9 10">
    <name type="scientific">Oryza sativa subsp. japonica</name>
    <name type="common">Rice</name>
    <dbReference type="NCBI Taxonomy" id="39947"/>
    <lineage>
        <taxon>Eukaryota</taxon>
        <taxon>Viridiplantae</taxon>
        <taxon>Streptophyta</taxon>
        <taxon>Embryophyta</taxon>
        <taxon>Tracheophyta</taxon>
        <taxon>Spermatophyta</taxon>
        <taxon>Magnoliopsida</taxon>
        <taxon>Liliopsida</taxon>
        <taxon>Poales</taxon>
        <taxon>Poaceae</taxon>
        <taxon>BOP clade</taxon>
        <taxon>Oryzoideae</taxon>
        <taxon>Oryzeae</taxon>
        <taxon>Oryzinae</taxon>
        <taxon>Oryza</taxon>
        <taxon>Oryza sativa</taxon>
    </lineage>
</organism>
<dbReference type="PRINTS" id="PR00723">
    <property type="entry name" value="SUBTILISIN"/>
</dbReference>
<proteinExistence type="inferred from homology"/>
<dbReference type="PANTHER" id="PTHR10795">
    <property type="entry name" value="PROPROTEIN CONVERTASE SUBTILISIN/KEXIN"/>
    <property type="match status" value="1"/>
</dbReference>
<dbReference type="Gene3D" id="2.60.40.2310">
    <property type="match status" value="1"/>
</dbReference>
<reference evidence="9 10" key="1">
    <citation type="journal article" date="2005" name="Nature">
        <title>The map-based sequence of the rice genome.</title>
        <authorList>
            <consortium name="International rice genome sequencing project (IRGSP)"/>
            <person name="Matsumoto T."/>
            <person name="Wu J."/>
            <person name="Kanamori H."/>
            <person name="Katayose Y."/>
            <person name="Fujisawa M."/>
            <person name="Namiki N."/>
            <person name="Mizuno H."/>
            <person name="Yamamoto K."/>
            <person name="Antonio B.A."/>
            <person name="Baba T."/>
            <person name="Sakata K."/>
            <person name="Nagamura Y."/>
            <person name="Aoki H."/>
            <person name="Arikawa K."/>
            <person name="Arita K."/>
            <person name="Bito T."/>
            <person name="Chiden Y."/>
            <person name="Fujitsuka N."/>
            <person name="Fukunaka R."/>
            <person name="Hamada M."/>
            <person name="Harada C."/>
            <person name="Hayashi A."/>
            <person name="Hijishita S."/>
            <person name="Honda M."/>
            <person name="Hosokawa S."/>
            <person name="Ichikawa Y."/>
            <person name="Idonuma A."/>
            <person name="Iijima M."/>
            <person name="Ikeda M."/>
            <person name="Ikeno M."/>
            <person name="Ito K."/>
            <person name="Ito S."/>
            <person name="Ito T."/>
            <person name="Ito Y."/>
            <person name="Ito Y."/>
            <person name="Iwabuchi A."/>
            <person name="Kamiya K."/>
            <person name="Karasawa W."/>
            <person name="Kurita K."/>
            <person name="Katagiri S."/>
            <person name="Kikuta A."/>
            <person name="Kobayashi H."/>
            <person name="Kobayashi N."/>
            <person name="Machita K."/>
            <person name="Maehara T."/>
            <person name="Masukawa M."/>
            <person name="Mizubayashi T."/>
            <person name="Mukai Y."/>
            <person name="Nagasaki H."/>
            <person name="Nagata Y."/>
            <person name="Naito S."/>
            <person name="Nakashima M."/>
            <person name="Nakama Y."/>
            <person name="Nakamichi Y."/>
            <person name="Nakamura M."/>
            <person name="Meguro A."/>
            <person name="Negishi M."/>
            <person name="Ohta I."/>
            <person name="Ohta T."/>
            <person name="Okamoto M."/>
            <person name="Ono N."/>
            <person name="Saji S."/>
            <person name="Sakaguchi M."/>
            <person name="Sakai K."/>
            <person name="Shibata M."/>
            <person name="Shimokawa T."/>
            <person name="Song J."/>
            <person name="Takazaki Y."/>
            <person name="Terasawa K."/>
            <person name="Tsugane M."/>
            <person name="Tsuji K."/>
            <person name="Ueda S."/>
            <person name="Waki K."/>
            <person name="Yamagata H."/>
            <person name="Yamamoto M."/>
            <person name="Yamamoto S."/>
            <person name="Yamane H."/>
            <person name="Yoshiki S."/>
            <person name="Yoshihara R."/>
            <person name="Yukawa K."/>
            <person name="Zhong H."/>
            <person name="Yano M."/>
            <person name="Yuan Q."/>
            <person name="Ouyang S."/>
            <person name="Liu J."/>
            <person name="Jones K.M."/>
            <person name="Gansberger K."/>
            <person name="Moffat K."/>
            <person name="Hill J."/>
            <person name="Bera J."/>
            <person name="Fadrosh D."/>
            <person name="Jin S."/>
            <person name="Johri S."/>
            <person name="Kim M."/>
            <person name="Overton L."/>
            <person name="Reardon M."/>
            <person name="Tsitrin T."/>
            <person name="Vuong H."/>
            <person name="Weaver B."/>
            <person name="Ciecko A."/>
            <person name="Tallon L."/>
            <person name="Jackson J."/>
            <person name="Pai G."/>
            <person name="Aken S.V."/>
            <person name="Utterback T."/>
            <person name="Reidmuller S."/>
            <person name="Feldblyum T."/>
            <person name="Hsiao J."/>
            <person name="Zismann V."/>
            <person name="Iobst S."/>
            <person name="de Vazeille A.R."/>
            <person name="Buell C.R."/>
            <person name="Ying K."/>
            <person name="Li Y."/>
            <person name="Lu T."/>
            <person name="Huang Y."/>
            <person name="Zhao Q."/>
            <person name="Feng Q."/>
            <person name="Zhang L."/>
            <person name="Zhu J."/>
            <person name="Weng Q."/>
            <person name="Mu J."/>
            <person name="Lu Y."/>
            <person name="Fan D."/>
            <person name="Liu Y."/>
            <person name="Guan J."/>
            <person name="Zhang Y."/>
            <person name="Yu S."/>
            <person name="Liu X."/>
            <person name="Zhang Y."/>
            <person name="Hong G."/>
            <person name="Han B."/>
            <person name="Choisne N."/>
            <person name="Demange N."/>
            <person name="Orjeda G."/>
            <person name="Samain S."/>
            <person name="Cattolico L."/>
            <person name="Pelletier E."/>
            <person name="Couloux A."/>
            <person name="Segurens B."/>
            <person name="Wincker P."/>
            <person name="D'Hont A."/>
            <person name="Scarpelli C."/>
            <person name="Weissenbach J."/>
            <person name="Salanoubat M."/>
            <person name="Quetier F."/>
            <person name="Yu Y."/>
            <person name="Kim H.R."/>
            <person name="Rambo T."/>
            <person name="Currie J."/>
            <person name="Collura K."/>
            <person name="Luo M."/>
            <person name="Yang T."/>
            <person name="Ammiraju J.S.S."/>
            <person name="Engler F."/>
            <person name="Soderlund C."/>
            <person name="Wing R.A."/>
            <person name="Palmer L.E."/>
            <person name="de la Bastide M."/>
            <person name="Spiegel L."/>
            <person name="Nascimento L."/>
            <person name="Zutavern T."/>
            <person name="O'Shaughnessy A."/>
            <person name="Dike S."/>
            <person name="Dedhia N."/>
            <person name="Preston R."/>
            <person name="Balija V."/>
            <person name="McCombie W.R."/>
            <person name="Chow T."/>
            <person name="Chen H."/>
            <person name="Chung M."/>
            <person name="Chen C."/>
            <person name="Shaw J."/>
            <person name="Wu H."/>
            <person name="Hsiao K."/>
            <person name="Chao Y."/>
            <person name="Chu M."/>
            <person name="Cheng C."/>
            <person name="Hour A."/>
            <person name="Lee P."/>
            <person name="Lin S."/>
            <person name="Lin Y."/>
            <person name="Liou J."/>
            <person name="Liu S."/>
            <person name="Hsing Y."/>
            <person name="Raghuvanshi S."/>
            <person name="Mohanty A."/>
            <person name="Bharti A.K."/>
            <person name="Gaur A."/>
            <person name="Gupta V."/>
            <person name="Kumar D."/>
            <person name="Ravi V."/>
            <person name="Vij S."/>
            <person name="Kapur A."/>
            <person name="Khurana P."/>
            <person name="Khurana P."/>
            <person name="Khurana J.P."/>
            <person name="Tyagi A.K."/>
            <person name="Gaikwad K."/>
            <person name="Singh A."/>
            <person name="Dalal V."/>
            <person name="Srivastava S."/>
            <person name="Dixit A."/>
            <person name="Pal A.K."/>
            <person name="Ghazi I.A."/>
            <person name="Yadav M."/>
            <person name="Pandit A."/>
            <person name="Bhargava A."/>
            <person name="Sureshbabu K."/>
            <person name="Batra K."/>
            <person name="Sharma T.R."/>
            <person name="Mohapatra T."/>
            <person name="Singh N.K."/>
            <person name="Messing J."/>
            <person name="Nelson A.B."/>
            <person name="Fuks G."/>
            <person name="Kavchok S."/>
            <person name="Keizer G."/>
            <person name="Linton E."/>
            <person name="Llaca V."/>
            <person name="Song R."/>
            <person name="Tanyolac B."/>
            <person name="Young S."/>
            <person name="Ho-Il K."/>
            <person name="Hahn J.H."/>
            <person name="Sangsakoo G."/>
            <person name="Vanavichit A."/>
            <person name="de Mattos Luiz.A.T."/>
            <person name="Zimmer P.D."/>
            <person name="Malone G."/>
            <person name="Dellagostin O."/>
            <person name="de Oliveira A.C."/>
            <person name="Bevan M."/>
            <person name="Bancroft I."/>
            <person name="Minx P."/>
            <person name="Cordum H."/>
            <person name="Wilson R."/>
            <person name="Cheng Z."/>
            <person name="Jin W."/>
            <person name="Jiang J."/>
            <person name="Leong S.A."/>
            <person name="Iwama H."/>
            <person name="Gojobori T."/>
            <person name="Itoh T."/>
            <person name="Niimura Y."/>
            <person name="Fujii Y."/>
            <person name="Habara T."/>
            <person name="Sakai H."/>
            <person name="Sato Y."/>
            <person name="Wilson G."/>
            <person name="Kumar K."/>
            <person name="McCouch S."/>
            <person name="Juretic N."/>
            <person name="Hoen D."/>
            <person name="Wright S."/>
            <person name="Bruskiewich R."/>
            <person name="Bureau T."/>
            <person name="Miyao A."/>
            <person name="Hirochika H."/>
            <person name="Nishikawa T."/>
            <person name="Kadowaki K."/>
            <person name="Sugiura M."/>
            <person name="Burr B."/>
            <person name="Sasaki T."/>
        </authorList>
    </citation>
    <scope>NUCLEOTIDE SEQUENCE [LARGE SCALE GENOMIC DNA]</scope>
    <source>
        <strain evidence="10">cv. Nipponbare</strain>
    </source>
</reference>
<evidence type="ECO:0000256" key="6">
    <source>
        <dbReference type="PROSITE-ProRule" id="PRU01240"/>
    </source>
</evidence>
<dbReference type="Pfam" id="PF00082">
    <property type="entry name" value="Peptidase_S8"/>
    <property type="match status" value="1"/>
</dbReference>
<dbReference type="EMBL" id="AP008210">
    <property type="protein sequence ID" value="BAH92470.1"/>
    <property type="molecule type" value="Genomic_DNA"/>
</dbReference>
<dbReference type="FunFam" id="3.40.50.200:FF:000006">
    <property type="entry name" value="Subtilisin-like protease SBT1.5"/>
    <property type="match status" value="1"/>
</dbReference>
<evidence type="ECO:0000256" key="2">
    <source>
        <dbReference type="ARBA" id="ARBA00022670"/>
    </source>
</evidence>
<dbReference type="InterPro" id="IPR041469">
    <property type="entry name" value="Subtilisin-like_FN3"/>
</dbReference>
<evidence type="ECO:0000313" key="9">
    <source>
        <dbReference type="EMBL" id="BAH92470.1"/>
    </source>
</evidence>
<dbReference type="AlphaFoldDB" id="C7J1I9"/>
<dbReference type="PROSITE" id="PS51892">
    <property type="entry name" value="SUBTILASE"/>
    <property type="match status" value="1"/>
</dbReference>
<dbReference type="InterPro" id="IPR023828">
    <property type="entry name" value="Peptidase_S8_Ser-AS"/>
</dbReference>
<dbReference type="InterPro" id="IPR036852">
    <property type="entry name" value="Peptidase_S8/S53_dom_sf"/>
</dbReference>
<keyword evidence="2" id="KW-0645">Protease</keyword>
<evidence type="ECO:0000259" key="8">
    <source>
        <dbReference type="Pfam" id="PF17766"/>
    </source>
</evidence>
<dbReference type="CDD" id="cd04852">
    <property type="entry name" value="Peptidases_S8_3"/>
    <property type="match status" value="1"/>
</dbReference>
<evidence type="ECO:0000259" key="7">
    <source>
        <dbReference type="Pfam" id="PF00082"/>
    </source>
</evidence>
<dbReference type="Pfam" id="PF17766">
    <property type="entry name" value="fn3_6"/>
    <property type="match status" value="1"/>
</dbReference>
<protein>
    <submittedName>
        <fullName evidence="9">Os04g0120300 protein</fullName>
    </submittedName>
</protein>
<gene>
    <name evidence="9" type="ordered locus">Os04g0120300</name>
</gene>
<comment type="similarity">
    <text evidence="1 6">Belongs to the peptidase S8 family.</text>
</comment>
<dbReference type="SUPFAM" id="SSF52743">
    <property type="entry name" value="Subtilisin-like"/>
    <property type="match status" value="1"/>
</dbReference>
<name>C7J1I9_ORYSJ</name>
<evidence type="ECO:0000256" key="3">
    <source>
        <dbReference type="ARBA" id="ARBA00022729"/>
    </source>
</evidence>
<reference evidence="10" key="2">
    <citation type="journal article" date="2008" name="Nucleic Acids Res.">
        <title>The rice annotation project database (RAP-DB): 2008 update.</title>
        <authorList>
            <consortium name="The rice annotation project (RAP)"/>
        </authorList>
    </citation>
    <scope>GENOME REANNOTATION</scope>
    <source>
        <strain evidence="10">cv. Nipponbare</strain>
    </source>
</reference>
<dbReference type="Proteomes" id="UP000000763">
    <property type="component" value="Chromosome 4"/>
</dbReference>
<evidence type="ECO:0000256" key="4">
    <source>
        <dbReference type="ARBA" id="ARBA00022801"/>
    </source>
</evidence>
<evidence type="ECO:0000256" key="1">
    <source>
        <dbReference type="ARBA" id="ARBA00011073"/>
    </source>
</evidence>
<feature type="domain" description="Peptidase S8/S53" evidence="7">
    <location>
        <begin position="64"/>
        <end position="425"/>
    </location>
</feature>
<dbReference type="CDD" id="cd02120">
    <property type="entry name" value="PA_subtilisin_like"/>
    <property type="match status" value="1"/>
</dbReference>
<dbReference type="InterPro" id="IPR015500">
    <property type="entry name" value="Peptidase_S8_subtilisin-rel"/>
</dbReference>
<keyword evidence="4" id="KW-0378">Hydrolase</keyword>